<dbReference type="Proteomes" id="UP000789706">
    <property type="component" value="Unassembled WGS sequence"/>
</dbReference>
<reference evidence="1" key="1">
    <citation type="submission" date="2021-06" db="EMBL/GenBank/DDBJ databases">
        <authorList>
            <person name="Kallberg Y."/>
            <person name="Tangrot J."/>
            <person name="Rosling A."/>
        </authorList>
    </citation>
    <scope>NUCLEOTIDE SEQUENCE</scope>
    <source>
        <strain evidence="1">AZ414A</strain>
    </source>
</reference>
<accession>A0A9N9G5K4</accession>
<dbReference type="EMBL" id="CAJVPK010001428">
    <property type="protein sequence ID" value="CAG8586466.1"/>
    <property type="molecule type" value="Genomic_DNA"/>
</dbReference>
<dbReference type="OrthoDB" id="10071381at2759"/>
<evidence type="ECO:0000313" key="2">
    <source>
        <dbReference type="Proteomes" id="UP000789706"/>
    </source>
</evidence>
<keyword evidence="2" id="KW-1185">Reference proteome</keyword>
<proteinExistence type="predicted"/>
<sequence>MYTRLHKVFRELQGGESVDMIISQARPEAITLEDDPYFEMEMNILSMNQENNNLVPDVEELLDWGQFLPTSQEVNIYRNSSQRSLITLPDASDQSFSVSSNNGFNGSLDFGSMEDDILMTEDSGIRIDFDEDGVNPNIKEIVRRVREEHDDAGRISVVNGVNGRKNKRKRIDDEIITEEGGQEIMVKLTIITEITQYK</sequence>
<gene>
    <name evidence="1" type="ORF">DEBURN_LOCUS8833</name>
</gene>
<name>A0A9N9G5K4_9GLOM</name>
<comment type="caution">
    <text evidence="1">The sequence shown here is derived from an EMBL/GenBank/DDBJ whole genome shotgun (WGS) entry which is preliminary data.</text>
</comment>
<protein>
    <submittedName>
        <fullName evidence="1">1508_t:CDS:1</fullName>
    </submittedName>
</protein>
<evidence type="ECO:0000313" key="1">
    <source>
        <dbReference type="EMBL" id="CAG8586466.1"/>
    </source>
</evidence>
<organism evidence="1 2">
    <name type="scientific">Diversispora eburnea</name>
    <dbReference type="NCBI Taxonomy" id="1213867"/>
    <lineage>
        <taxon>Eukaryota</taxon>
        <taxon>Fungi</taxon>
        <taxon>Fungi incertae sedis</taxon>
        <taxon>Mucoromycota</taxon>
        <taxon>Glomeromycotina</taxon>
        <taxon>Glomeromycetes</taxon>
        <taxon>Diversisporales</taxon>
        <taxon>Diversisporaceae</taxon>
        <taxon>Diversispora</taxon>
    </lineage>
</organism>
<dbReference type="AlphaFoldDB" id="A0A9N9G5K4"/>